<evidence type="ECO:0000313" key="3">
    <source>
        <dbReference type="Proteomes" id="UP000290289"/>
    </source>
</evidence>
<feature type="region of interest" description="Disordered" evidence="1">
    <location>
        <begin position="101"/>
        <end position="133"/>
    </location>
</feature>
<organism evidence="2 3">
    <name type="scientific">Malus domestica</name>
    <name type="common">Apple</name>
    <name type="synonym">Pyrus malus</name>
    <dbReference type="NCBI Taxonomy" id="3750"/>
    <lineage>
        <taxon>Eukaryota</taxon>
        <taxon>Viridiplantae</taxon>
        <taxon>Streptophyta</taxon>
        <taxon>Embryophyta</taxon>
        <taxon>Tracheophyta</taxon>
        <taxon>Spermatophyta</taxon>
        <taxon>Magnoliopsida</taxon>
        <taxon>eudicotyledons</taxon>
        <taxon>Gunneridae</taxon>
        <taxon>Pentapetalae</taxon>
        <taxon>rosids</taxon>
        <taxon>fabids</taxon>
        <taxon>Rosales</taxon>
        <taxon>Rosaceae</taxon>
        <taxon>Amygdaloideae</taxon>
        <taxon>Maleae</taxon>
        <taxon>Malus</taxon>
    </lineage>
</organism>
<evidence type="ECO:0000313" key="2">
    <source>
        <dbReference type="EMBL" id="RXH88387.1"/>
    </source>
</evidence>
<dbReference type="AlphaFoldDB" id="A0A498J1F1"/>
<sequence length="133" mass="14937">MAAGERIFSREDYSCYARECNLFGPRCWVFTYGGIESTRKICRISTPSDALYVGLETHFVPSQNLTICAKESRWRGGELQVDSVMHVASIIWRTQCFNPNTGTGETGQKRKKKQGEMALAKKGITRNPTAPKL</sequence>
<dbReference type="Proteomes" id="UP000290289">
    <property type="component" value="Chromosome 10"/>
</dbReference>
<dbReference type="STRING" id="3750.A0A498J1F1"/>
<reference evidence="2 3" key="1">
    <citation type="submission" date="2018-10" db="EMBL/GenBank/DDBJ databases">
        <title>A high-quality apple genome assembly.</title>
        <authorList>
            <person name="Hu J."/>
        </authorList>
    </citation>
    <scope>NUCLEOTIDE SEQUENCE [LARGE SCALE GENOMIC DNA]</scope>
    <source>
        <strain evidence="3">cv. HFTH1</strain>
        <tissue evidence="2">Young leaf</tissue>
    </source>
</reference>
<protein>
    <submittedName>
        <fullName evidence="2">Uncharacterized protein</fullName>
    </submittedName>
</protein>
<dbReference type="EMBL" id="RDQH01000336">
    <property type="protein sequence ID" value="RXH88387.1"/>
    <property type="molecule type" value="Genomic_DNA"/>
</dbReference>
<keyword evidence="3" id="KW-1185">Reference proteome</keyword>
<gene>
    <name evidence="2" type="ORF">DVH24_042458</name>
</gene>
<evidence type="ECO:0000256" key="1">
    <source>
        <dbReference type="SAM" id="MobiDB-lite"/>
    </source>
</evidence>
<proteinExistence type="predicted"/>
<accession>A0A498J1F1</accession>
<comment type="caution">
    <text evidence="2">The sequence shown here is derived from an EMBL/GenBank/DDBJ whole genome shotgun (WGS) entry which is preliminary data.</text>
</comment>
<name>A0A498J1F1_MALDO</name>